<dbReference type="InterPro" id="IPR055510">
    <property type="entry name" value="DUF7083"/>
</dbReference>
<reference evidence="2 3" key="1">
    <citation type="journal article" date="2017" name="G3 (Bethesda)">
        <title>The Physical Genome Mapping of Anopheles albimanus Corrected Scaffold Misassemblies and Identified Interarm Rearrangements in Genus Anopheles.</title>
        <authorList>
            <person name="Artemov G.N."/>
            <person name="Peery A.N."/>
            <person name="Jiang X."/>
            <person name="Tu Z."/>
            <person name="Stegniy V.N."/>
            <person name="Sharakhova M.V."/>
            <person name="Sharakhov I.V."/>
        </authorList>
    </citation>
    <scope>NUCLEOTIDE SEQUENCE [LARGE SCALE GENOMIC DNA]</scope>
    <source>
        <strain evidence="2 3">ALBI9_A</strain>
    </source>
</reference>
<dbReference type="PANTHER" id="PTHR37984:SF5">
    <property type="entry name" value="PROTEIN NYNRIN-LIKE"/>
    <property type="match status" value="1"/>
</dbReference>
<dbReference type="InterPro" id="IPR012337">
    <property type="entry name" value="RNaseH-like_sf"/>
</dbReference>
<dbReference type="SUPFAM" id="SSF53098">
    <property type="entry name" value="Ribonuclease H-like"/>
    <property type="match status" value="1"/>
</dbReference>
<dbReference type="InterPro" id="IPR036397">
    <property type="entry name" value="RNaseH_sf"/>
</dbReference>
<dbReference type="Proteomes" id="UP000069272">
    <property type="component" value="Chromosome 3R"/>
</dbReference>
<evidence type="ECO:0000313" key="2">
    <source>
        <dbReference type="EnsemblMetazoa" id="AALB010685-PA"/>
    </source>
</evidence>
<reference evidence="2" key="2">
    <citation type="submission" date="2022-08" db="UniProtKB">
        <authorList>
            <consortium name="EnsemblMetazoa"/>
        </authorList>
    </citation>
    <scope>IDENTIFICATION</scope>
    <source>
        <strain evidence="2">STECLA/ALBI9_A</strain>
    </source>
</reference>
<accession>A0A182FVV0</accession>
<dbReference type="Pfam" id="PF23309">
    <property type="entry name" value="DUF7083"/>
    <property type="match status" value="1"/>
</dbReference>
<organism evidence="2 3">
    <name type="scientific">Anopheles albimanus</name>
    <name type="common">New world malaria mosquito</name>
    <dbReference type="NCBI Taxonomy" id="7167"/>
    <lineage>
        <taxon>Eukaryota</taxon>
        <taxon>Metazoa</taxon>
        <taxon>Ecdysozoa</taxon>
        <taxon>Arthropoda</taxon>
        <taxon>Hexapoda</taxon>
        <taxon>Insecta</taxon>
        <taxon>Pterygota</taxon>
        <taxon>Neoptera</taxon>
        <taxon>Endopterygota</taxon>
        <taxon>Diptera</taxon>
        <taxon>Nematocera</taxon>
        <taxon>Culicoidea</taxon>
        <taxon>Culicidae</taxon>
        <taxon>Anophelinae</taxon>
        <taxon>Anopheles</taxon>
    </lineage>
</organism>
<dbReference type="EnsemblMetazoa" id="AALB010685-RA">
    <property type="protein sequence ID" value="AALB010685-PA"/>
    <property type="gene ID" value="AALB010685"/>
</dbReference>
<proteinExistence type="predicted"/>
<dbReference type="RefSeq" id="XP_035789690.1">
    <property type="nucleotide sequence ID" value="XM_035933797.1"/>
</dbReference>
<dbReference type="VEuPathDB" id="VectorBase:AALB20_032061"/>
<name>A0A182FVV0_ANOAL</name>
<keyword evidence="3" id="KW-1185">Reference proteome</keyword>
<dbReference type="GeneID" id="118465493"/>
<dbReference type="Gene3D" id="3.30.420.10">
    <property type="entry name" value="Ribonuclease H-like superfamily/Ribonuclease H"/>
    <property type="match status" value="1"/>
</dbReference>
<dbReference type="AlphaFoldDB" id="A0A182FVV0"/>
<dbReference type="VEuPathDB" id="VectorBase:AALB010685"/>
<protein>
    <recommendedName>
        <fullName evidence="1">DUF7083 domain-containing protein</fullName>
    </recommendedName>
</protein>
<dbReference type="OrthoDB" id="7763505at2759"/>
<dbReference type="KEGG" id="aali:118465493"/>
<dbReference type="InterPro" id="IPR050951">
    <property type="entry name" value="Retrovirus_Pol_polyprotein"/>
</dbReference>
<dbReference type="GO" id="GO:0003676">
    <property type="term" value="F:nucleic acid binding"/>
    <property type="evidence" value="ECO:0007669"/>
    <property type="project" value="InterPro"/>
</dbReference>
<evidence type="ECO:0000259" key="1">
    <source>
        <dbReference type="Pfam" id="PF23309"/>
    </source>
</evidence>
<evidence type="ECO:0000313" key="3">
    <source>
        <dbReference type="Proteomes" id="UP000069272"/>
    </source>
</evidence>
<feature type="domain" description="DUF7083" evidence="1">
    <location>
        <begin position="73"/>
        <end position="142"/>
    </location>
</feature>
<dbReference type="PANTHER" id="PTHR37984">
    <property type="entry name" value="PROTEIN CBG26694"/>
    <property type="match status" value="1"/>
</dbReference>
<dbReference type="STRING" id="7167.A0A182FVV0"/>
<sequence length="431" mass="49403">MSQSKIIPSVSLAEDFGESHAELKNMLSKMQIQQEVMATQLKEFAALPIVQKSCEYQQLKFLATSLPLFNLPSETFDEWYFKYGEIFREETTSLNDRTKVQLLVSRLGELEFKKYTNSIAPLGVSEPTFRETIAKLMSLFAKTKSLTNRRLQYVQLQKDENEETVSYCLRVDKAFCAAEMGEISTEELKCLMFVHGLKSPKEAELRKWLIERMDEKGSGLKLSDLQNLCEQFKENNSKKPPIKHIAKTESLQAKVWRTLHLDFFHIEQDYILVLFDSYSHWPEVYVNANSKAATIVDAMQAIFSRFGLPHTLVLSCDSSLTQVNSKLFVSYCDDNDIICTAPVGVSLISHEYYLHFKEQLKRVIENRLSTESCIEAIRPLLVEYRNKTFCGAPNQKTTAEIMLGRSLRVKEEAPPTYFVGGMGMIATDYPY</sequence>